<keyword evidence="1" id="KW-1133">Transmembrane helix</keyword>
<evidence type="ECO:0000313" key="3">
    <source>
        <dbReference type="EMBL" id="KAJ6235470.1"/>
    </source>
</evidence>
<keyword evidence="2" id="KW-0732">Signal</keyword>
<keyword evidence="1" id="KW-0812">Transmembrane</keyword>
<accession>A0ABQ8XSZ2</accession>
<evidence type="ECO:0000256" key="1">
    <source>
        <dbReference type="SAM" id="Phobius"/>
    </source>
</evidence>
<comment type="caution">
    <text evidence="3">The sequence shown here is derived from an EMBL/GenBank/DDBJ whole genome shotgun (WGS) entry which is preliminary data.</text>
</comment>
<keyword evidence="1" id="KW-0472">Membrane</keyword>
<dbReference type="EMBL" id="JAOAOG010000257">
    <property type="protein sequence ID" value="KAJ6235470.1"/>
    <property type="molecule type" value="Genomic_DNA"/>
</dbReference>
<feature type="chain" id="PRO_5046261103" evidence="2">
    <location>
        <begin position="19"/>
        <end position="194"/>
    </location>
</feature>
<name>A0ABQ8XSZ2_9EUKA</name>
<organism evidence="3 4">
    <name type="scientific">Anaeramoeba flamelloides</name>
    <dbReference type="NCBI Taxonomy" id="1746091"/>
    <lineage>
        <taxon>Eukaryota</taxon>
        <taxon>Metamonada</taxon>
        <taxon>Anaeramoebidae</taxon>
        <taxon>Anaeramoeba</taxon>
    </lineage>
</organism>
<feature type="transmembrane region" description="Helical" evidence="1">
    <location>
        <begin position="162"/>
        <end position="181"/>
    </location>
</feature>
<keyword evidence="4" id="KW-1185">Reference proteome</keyword>
<reference evidence="3" key="1">
    <citation type="submission" date="2022-08" db="EMBL/GenBank/DDBJ databases">
        <title>Novel sulfate-reducing endosymbionts in the free-living metamonad Anaeramoeba.</title>
        <authorList>
            <person name="Jerlstrom-Hultqvist J."/>
            <person name="Cepicka I."/>
            <person name="Gallot-Lavallee L."/>
            <person name="Salas-Leiva D."/>
            <person name="Curtis B.A."/>
            <person name="Zahonova K."/>
            <person name="Pipaliya S."/>
            <person name="Dacks J."/>
            <person name="Roger A.J."/>
        </authorList>
    </citation>
    <scope>NUCLEOTIDE SEQUENCE</scope>
    <source>
        <strain evidence="3">Schooner1</strain>
    </source>
</reference>
<sequence>MKFLQICFLLLLISQILCCKTQKDCDSKKPICNDGDCVECMYNVNCDIDKYCTSEKKCKKYSDEEVFGKPCVDDFGSYSTCEHIKKEKLCAFCEKDDVDFRWKGACVNQVCEQCAMGTDGIYSDHSDIGYCYPSSISGGAGKLGKMQVSQQRVGDYLQDSTGIAFTFIGILFFALVIINFLRIMKKGSEYTEQL</sequence>
<proteinExistence type="predicted"/>
<gene>
    <name evidence="3" type="ORF">M0813_03617</name>
</gene>
<dbReference type="Proteomes" id="UP001150062">
    <property type="component" value="Unassembled WGS sequence"/>
</dbReference>
<protein>
    <submittedName>
        <fullName evidence="3">Uncharacterized protein</fullName>
    </submittedName>
</protein>
<feature type="signal peptide" evidence="2">
    <location>
        <begin position="1"/>
        <end position="18"/>
    </location>
</feature>
<evidence type="ECO:0000256" key="2">
    <source>
        <dbReference type="SAM" id="SignalP"/>
    </source>
</evidence>
<evidence type="ECO:0000313" key="4">
    <source>
        <dbReference type="Proteomes" id="UP001150062"/>
    </source>
</evidence>